<name>A0AAE9ZJB0_9PROT</name>
<keyword evidence="3" id="KW-1185">Reference proteome</keyword>
<sequence>MKKLLPIIIILVAGIAGGGGGYFFKLQASQGGGEEHAAADGEHGEKSDDGHGDKKDKKKKKKKGGHGEADTSSTVYMKFGRQFVVPVVQNGKPRSMMIMDINIEVDSEQGETVYAYEPRLRDAILSHLIMKAGDGDLPLMLEDTAVMEKTKAEILAISKTIIGDGALQVLIQDIGMQSY</sequence>
<dbReference type="AlphaFoldDB" id="A0AAE9ZJB0"/>
<keyword evidence="2" id="KW-0969">Cilium</keyword>
<proteinExistence type="predicted"/>
<dbReference type="RefSeq" id="WP_274493433.1">
    <property type="nucleotide sequence ID" value="NZ_CP118166.1"/>
</dbReference>
<dbReference type="Proteomes" id="UP001214043">
    <property type="component" value="Chromosome"/>
</dbReference>
<evidence type="ECO:0000313" key="3">
    <source>
        <dbReference type="Proteomes" id="UP001214043"/>
    </source>
</evidence>
<reference evidence="2" key="1">
    <citation type="submission" date="2023-02" db="EMBL/GenBank/DDBJ databases">
        <title>Genome sequence of Hyphococcus flavus.</title>
        <authorList>
            <person name="Rong J.-C."/>
            <person name="Zhao Q."/>
            <person name="Yi M."/>
            <person name="Wu J.-Y."/>
        </authorList>
    </citation>
    <scope>NUCLEOTIDE SEQUENCE</scope>
    <source>
        <strain evidence="2">MCCC 1K03223</strain>
    </source>
</reference>
<organism evidence="2 3">
    <name type="scientific">Hyphococcus flavus</name>
    <dbReference type="NCBI Taxonomy" id="1866326"/>
    <lineage>
        <taxon>Bacteria</taxon>
        <taxon>Pseudomonadati</taxon>
        <taxon>Pseudomonadota</taxon>
        <taxon>Alphaproteobacteria</taxon>
        <taxon>Parvularculales</taxon>
        <taxon>Parvularculaceae</taxon>
        <taxon>Hyphococcus</taxon>
    </lineage>
</organism>
<dbReference type="KEGG" id="hfl:PUV54_16460"/>
<keyword evidence="2" id="KW-0282">Flagellum</keyword>
<gene>
    <name evidence="2" type="ORF">PUV54_16460</name>
</gene>
<dbReference type="EMBL" id="CP118166">
    <property type="protein sequence ID" value="WDI31545.1"/>
    <property type="molecule type" value="Genomic_DNA"/>
</dbReference>
<evidence type="ECO:0000256" key="1">
    <source>
        <dbReference type="SAM" id="MobiDB-lite"/>
    </source>
</evidence>
<evidence type="ECO:0000313" key="2">
    <source>
        <dbReference type="EMBL" id="WDI31545.1"/>
    </source>
</evidence>
<keyword evidence="2" id="KW-0966">Cell projection</keyword>
<feature type="region of interest" description="Disordered" evidence="1">
    <location>
        <begin position="34"/>
        <end position="71"/>
    </location>
</feature>
<protein>
    <submittedName>
        <fullName evidence="2">Flagellar basal body-associated FliL family protein</fullName>
    </submittedName>
</protein>
<feature type="compositionally biased region" description="Basic and acidic residues" evidence="1">
    <location>
        <begin position="34"/>
        <end position="55"/>
    </location>
</feature>
<accession>A0AAE9ZJB0</accession>